<evidence type="ECO:0000313" key="15">
    <source>
        <dbReference type="Proteomes" id="UP000002534"/>
    </source>
</evidence>
<comment type="catalytic activity">
    <reaction evidence="7 10 11">
        <text>4-methyl-5-(2-phosphooxyethyl)-thiazole + 4-amino-2-methyl-5-(diphosphooxymethyl)pyrimidine + H(+) = thiamine phosphate + diphosphate</text>
        <dbReference type="Rhea" id="RHEA:22328"/>
        <dbReference type="ChEBI" id="CHEBI:15378"/>
        <dbReference type="ChEBI" id="CHEBI:33019"/>
        <dbReference type="ChEBI" id="CHEBI:37575"/>
        <dbReference type="ChEBI" id="CHEBI:57841"/>
        <dbReference type="ChEBI" id="CHEBI:58296"/>
        <dbReference type="EC" id="2.5.1.3"/>
    </reaction>
</comment>
<accession>Q3A6Z1</accession>
<dbReference type="Gene3D" id="3.20.20.70">
    <property type="entry name" value="Aldolase class I"/>
    <property type="match status" value="1"/>
</dbReference>
<dbReference type="SUPFAM" id="SSF51391">
    <property type="entry name" value="Thiamin phosphate synthase"/>
    <property type="match status" value="1"/>
</dbReference>
<dbReference type="InterPro" id="IPR013785">
    <property type="entry name" value="Aldolase_TIM"/>
</dbReference>
<dbReference type="InterPro" id="IPR022998">
    <property type="entry name" value="ThiamineP_synth_TenI"/>
</dbReference>
<reference evidence="14 15" key="2">
    <citation type="journal article" date="2012" name="BMC Genomics">
        <title>The genome of Pelobacter carbinolicus reveals surprising metabolic capabilities and physiological features.</title>
        <authorList>
            <person name="Aklujkar M."/>
            <person name="Haveman S.A."/>
            <person name="Didonato R.Jr."/>
            <person name="Chertkov O."/>
            <person name="Han C.S."/>
            <person name="Land M.L."/>
            <person name="Brown P."/>
            <person name="Lovley D.R."/>
        </authorList>
    </citation>
    <scope>NUCLEOTIDE SEQUENCE [LARGE SCALE GENOMIC DNA]</scope>
    <source>
        <strain evidence="15">DSM 2380 / NBRC 103641 / GraBd1</strain>
    </source>
</reference>
<dbReference type="KEGG" id="pca:Pcar_0607"/>
<evidence type="ECO:0000256" key="4">
    <source>
        <dbReference type="ARBA" id="ARBA00022723"/>
    </source>
</evidence>
<feature type="binding site" evidence="10">
    <location>
        <begin position="136"/>
        <end position="138"/>
    </location>
    <ligand>
        <name>2-[(2R,5Z)-2-carboxy-4-methylthiazol-5(2H)-ylidene]ethyl phosphate</name>
        <dbReference type="ChEBI" id="CHEBI:62899"/>
    </ligand>
</feature>
<comment type="caution">
    <text evidence="10">Lacks conserved residue(s) required for the propagation of feature annotation.</text>
</comment>
<reference evidence="15" key="1">
    <citation type="submission" date="2005-10" db="EMBL/GenBank/DDBJ databases">
        <title>Complete sequence of Pelobacter carbinolicus DSM 2380.</title>
        <authorList>
            <person name="Copeland A."/>
            <person name="Lucas S."/>
            <person name="Lapidus A."/>
            <person name="Barry K."/>
            <person name="Detter J.C."/>
            <person name="Glavina T."/>
            <person name="Hammon N."/>
            <person name="Israni S."/>
            <person name="Pitluck S."/>
            <person name="Chertkov O."/>
            <person name="Schmutz J."/>
            <person name="Larimer F."/>
            <person name="Land M."/>
            <person name="Kyrpides N."/>
            <person name="Ivanova N."/>
            <person name="Richardson P."/>
        </authorList>
    </citation>
    <scope>NUCLEOTIDE SEQUENCE [LARGE SCALE GENOMIC DNA]</scope>
    <source>
        <strain evidence="15">DSM 2380 / NBRC 103641 / GraBd1</strain>
    </source>
</reference>
<dbReference type="HOGENOM" id="CLU_018272_3_4_7"/>
<dbReference type="CDD" id="cd00564">
    <property type="entry name" value="TMP_TenI"/>
    <property type="match status" value="1"/>
</dbReference>
<dbReference type="InterPro" id="IPR034291">
    <property type="entry name" value="TMP_synthase"/>
</dbReference>
<gene>
    <name evidence="14" type="primary">tenI-2</name>
    <name evidence="10" type="synonym">thiE</name>
    <name evidence="14" type="ordered locus">Pcar_0607</name>
</gene>
<keyword evidence="6 10" id="KW-0784">Thiamine biosynthesis</keyword>
<evidence type="ECO:0000313" key="14">
    <source>
        <dbReference type="EMBL" id="ABA87866.1"/>
    </source>
</evidence>
<comment type="function">
    <text evidence="1 10">Condenses 4-methyl-5-(beta-hydroxyethyl)thiazole monophosphate (THZ-P) and 2-methyl-4-amino-5-hydroxymethyl pyrimidine pyrophosphate (HMP-PP) to form thiamine monophosphate (TMP).</text>
</comment>
<comment type="similarity">
    <text evidence="10 11">Belongs to the thiamine-phosphate synthase family.</text>
</comment>
<feature type="binding site" evidence="10">
    <location>
        <begin position="187"/>
        <end position="188"/>
    </location>
    <ligand>
        <name>2-[(2R,5Z)-2-carboxy-4-methylthiazol-5(2H)-ylidene]ethyl phosphate</name>
        <dbReference type="ChEBI" id="CHEBI:62899"/>
    </ligand>
</feature>
<feature type="binding site" evidence="10">
    <location>
        <begin position="39"/>
        <end position="43"/>
    </location>
    <ligand>
        <name>4-amino-2-methyl-5-(diphosphooxymethyl)pyrimidine</name>
        <dbReference type="ChEBI" id="CHEBI:57841"/>
    </ligand>
</feature>
<dbReference type="FunFam" id="3.20.20.70:FF:000096">
    <property type="entry name" value="Thiamine-phosphate synthase"/>
    <property type="match status" value="1"/>
</dbReference>
<dbReference type="GO" id="GO:0004789">
    <property type="term" value="F:thiamine-phosphate diphosphorylase activity"/>
    <property type="evidence" value="ECO:0007669"/>
    <property type="project" value="UniProtKB-UniRule"/>
</dbReference>
<name>Q3A6Z1_SYNC1</name>
<dbReference type="Proteomes" id="UP000002534">
    <property type="component" value="Chromosome"/>
</dbReference>
<comment type="catalytic activity">
    <reaction evidence="8 10 11">
        <text>2-(2-carboxy-4-methylthiazol-5-yl)ethyl phosphate + 4-amino-2-methyl-5-(diphosphooxymethyl)pyrimidine + 2 H(+) = thiamine phosphate + CO2 + diphosphate</text>
        <dbReference type="Rhea" id="RHEA:47848"/>
        <dbReference type="ChEBI" id="CHEBI:15378"/>
        <dbReference type="ChEBI" id="CHEBI:16526"/>
        <dbReference type="ChEBI" id="CHEBI:33019"/>
        <dbReference type="ChEBI" id="CHEBI:37575"/>
        <dbReference type="ChEBI" id="CHEBI:57841"/>
        <dbReference type="ChEBI" id="CHEBI:62890"/>
        <dbReference type="EC" id="2.5.1.3"/>
    </reaction>
</comment>
<dbReference type="EC" id="2.5.1.3" evidence="10"/>
<dbReference type="OrthoDB" id="9810880at2"/>
<dbReference type="Pfam" id="PF02581">
    <property type="entry name" value="TMP-TENI"/>
    <property type="match status" value="1"/>
</dbReference>
<evidence type="ECO:0000256" key="11">
    <source>
        <dbReference type="RuleBase" id="RU003826"/>
    </source>
</evidence>
<organism evidence="14 15">
    <name type="scientific">Syntrophotalea carbinolica (strain DSM 2380 / NBRC 103641 / GraBd1)</name>
    <name type="common">Pelobacter carbinolicus</name>
    <dbReference type="NCBI Taxonomy" id="338963"/>
    <lineage>
        <taxon>Bacteria</taxon>
        <taxon>Pseudomonadati</taxon>
        <taxon>Thermodesulfobacteriota</taxon>
        <taxon>Desulfuromonadia</taxon>
        <taxon>Desulfuromonadales</taxon>
        <taxon>Syntrophotaleaceae</taxon>
        <taxon>Syntrophotalea</taxon>
    </lineage>
</organism>
<proteinExistence type="inferred from homology"/>
<evidence type="ECO:0000259" key="13">
    <source>
        <dbReference type="Pfam" id="PF02581"/>
    </source>
</evidence>
<evidence type="ECO:0000256" key="7">
    <source>
        <dbReference type="ARBA" id="ARBA00047334"/>
    </source>
</evidence>
<evidence type="ECO:0000256" key="3">
    <source>
        <dbReference type="ARBA" id="ARBA00022679"/>
    </source>
</evidence>
<dbReference type="PANTHER" id="PTHR20857:SF15">
    <property type="entry name" value="THIAMINE-PHOSPHATE SYNTHASE"/>
    <property type="match status" value="1"/>
</dbReference>
<comment type="cofactor">
    <cofactor evidence="10">
        <name>Mg(2+)</name>
        <dbReference type="ChEBI" id="CHEBI:18420"/>
    </cofactor>
    <text evidence="10">Binds 1 Mg(2+) ion per subunit.</text>
</comment>
<comment type="catalytic activity">
    <reaction evidence="9 10 11">
        <text>2-[(2R,5Z)-2-carboxy-4-methylthiazol-5(2H)-ylidene]ethyl phosphate + 4-amino-2-methyl-5-(diphosphooxymethyl)pyrimidine + 2 H(+) = thiamine phosphate + CO2 + diphosphate</text>
        <dbReference type="Rhea" id="RHEA:47844"/>
        <dbReference type="ChEBI" id="CHEBI:15378"/>
        <dbReference type="ChEBI" id="CHEBI:16526"/>
        <dbReference type="ChEBI" id="CHEBI:33019"/>
        <dbReference type="ChEBI" id="CHEBI:37575"/>
        <dbReference type="ChEBI" id="CHEBI:57841"/>
        <dbReference type="ChEBI" id="CHEBI:62899"/>
        <dbReference type="EC" id="2.5.1.3"/>
    </reaction>
</comment>
<evidence type="ECO:0000256" key="6">
    <source>
        <dbReference type="ARBA" id="ARBA00022977"/>
    </source>
</evidence>
<dbReference type="RefSeq" id="WP_011340307.1">
    <property type="nucleotide sequence ID" value="NC_007498.2"/>
</dbReference>
<evidence type="ECO:0000256" key="10">
    <source>
        <dbReference type="HAMAP-Rule" id="MF_00097"/>
    </source>
</evidence>
<keyword evidence="5 10" id="KW-0460">Magnesium</keyword>
<dbReference type="NCBIfam" id="TIGR00693">
    <property type="entry name" value="thiE"/>
    <property type="match status" value="1"/>
</dbReference>
<feature type="binding site" evidence="10">
    <location>
        <position position="72"/>
    </location>
    <ligand>
        <name>Mg(2+)</name>
        <dbReference type="ChEBI" id="CHEBI:18420"/>
    </ligand>
</feature>
<dbReference type="PANTHER" id="PTHR20857">
    <property type="entry name" value="THIAMINE-PHOSPHATE PYROPHOSPHORYLASE"/>
    <property type="match status" value="1"/>
</dbReference>
<evidence type="ECO:0000256" key="8">
    <source>
        <dbReference type="ARBA" id="ARBA00047851"/>
    </source>
</evidence>
<dbReference type="InterPro" id="IPR036206">
    <property type="entry name" value="ThiamineP_synth_sf"/>
</dbReference>
<protein>
    <recommendedName>
        <fullName evidence="10">Thiamine-phosphate synthase</fullName>
        <shortName evidence="10">TP synthase</shortName>
        <shortName evidence="10">TPS</shortName>
        <ecNumber evidence="10">2.5.1.3</ecNumber>
    </recommendedName>
    <alternativeName>
        <fullName evidence="10">Thiamine-phosphate pyrophosphorylase</fullName>
        <shortName evidence="10">TMP pyrophosphorylase</shortName>
        <shortName evidence="10">TMP-PPase</shortName>
    </alternativeName>
</protein>
<dbReference type="GO" id="GO:0000287">
    <property type="term" value="F:magnesium ion binding"/>
    <property type="evidence" value="ECO:0007669"/>
    <property type="project" value="UniProtKB-UniRule"/>
</dbReference>
<keyword evidence="3 10" id="KW-0808">Transferase</keyword>
<dbReference type="eggNOG" id="COG0352">
    <property type="taxonomic scope" value="Bacteria"/>
</dbReference>
<dbReference type="GO" id="GO:0009228">
    <property type="term" value="P:thiamine biosynthetic process"/>
    <property type="evidence" value="ECO:0007669"/>
    <property type="project" value="UniProtKB-KW"/>
</dbReference>
<feature type="binding site" evidence="10">
    <location>
        <position position="167"/>
    </location>
    <ligand>
        <name>2-[(2R,5Z)-2-carboxy-4-methylthiazol-5(2H)-ylidene]ethyl phosphate</name>
        <dbReference type="ChEBI" id="CHEBI:62899"/>
    </ligand>
</feature>
<feature type="binding site" evidence="10">
    <location>
        <position position="71"/>
    </location>
    <ligand>
        <name>4-amino-2-methyl-5-(diphosphooxymethyl)pyrimidine</name>
        <dbReference type="ChEBI" id="CHEBI:57841"/>
    </ligand>
</feature>
<feature type="binding site" evidence="10">
    <location>
        <position position="110"/>
    </location>
    <ligand>
        <name>4-amino-2-methyl-5-(diphosphooxymethyl)pyrimidine</name>
        <dbReference type="ChEBI" id="CHEBI:57841"/>
    </ligand>
</feature>
<dbReference type="GO" id="GO:0009229">
    <property type="term" value="P:thiamine diphosphate biosynthetic process"/>
    <property type="evidence" value="ECO:0007669"/>
    <property type="project" value="UniProtKB-UniRule"/>
</dbReference>
<evidence type="ECO:0000256" key="5">
    <source>
        <dbReference type="ARBA" id="ARBA00022842"/>
    </source>
</evidence>
<dbReference type="GO" id="GO:0005737">
    <property type="term" value="C:cytoplasm"/>
    <property type="evidence" value="ECO:0007669"/>
    <property type="project" value="TreeGrafter"/>
</dbReference>
<comment type="pathway">
    <text evidence="2 10 12">Cofactor biosynthesis; thiamine diphosphate biosynthesis; thiamine phosphate from 4-amino-2-methyl-5-diphosphomethylpyrimidine and 4-methyl-5-(2-phosphoethyl)-thiazole: step 1/1.</text>
</comment>
<evidence type="ECO:0000256" key="1">
    <source>
        <dbReference type="ARBA" id="ARBA00003814"/>
    </source>
</evidence>
<keyword evidence="15" id="KW-1185">Reference proteome</keyword>
<evidence type="ECO:0000256" key="12">
    <source>
        <dbReference type="RuleBase" id="RU004253"/>
    </source>
</evidence>
<dbReference type="STRING" id="338963.Pcar_0607"/>
<feature type="binding site" evidence="10">
    <location>
        <position position="139"/>
    </location>
    <ligand>
        <name>4-amino-2-methyl-5-(diphosphooxymethyl)pyrimidine</name>
        <dbReference type="ChEBI" id="CHEBI:57841"/>
    </ligand>
</feature>
<evidence type="ECO:0000256" key="9">
    <source>
        <dbReference type="ARBA" id="ARBA00047883"/>
    </source>
</evidence>
<dbReference type="UniPathway" id="UPA00060">
    <property type="reaction ID" value="UER00141"/>
</dbReference>
<feature type="domain" description="Thiamine phosphate synthase/TenI" evidence="13">
    <location>
        <begin position="8"/>
        <end position="190"/>
    </location>
</feature>
<dbReference type="HAMAP" id="MF_00097">
    <property type="entry name" value="TMP_synthase"/>
    <property type="match status" value="1"/>
</dbReference>
<keyword evidence="4 10" id="KW-0479">Metal-binding</keyword>
<dbReference type="EMBL" id="CP000142">
    <property type="protein sequence ID" value="ABA87866.1"/>
    <property type="molecule type" value="Genomic_DNA"/>
</dbReference>
<evidence type="ECO:0000256" key="2">
    <source>
        <dbReference type="ARBA" id="ARBA00005165"/>
    </source>
</evidence>
<sequence length="208" mass="22320">MNTDDFRLYLITDRNNLPAGRDLLTAVEQALDGGVRAVQLREKDLPADELYRCAMELKSLMDRYGARLLINDRIDVALAAGADGVHLGEHSLPTHAARKILGKQAIIGRSTHHAGDIEREYRQGADFVTFSPVYFTPSKAPYGAPQGLEALRRACASASLPVLALGGIRRDRIPEVRAAGAAGVALISAILAASDPEAATRALLAEIQ</sequence>
<dbReference type="AlphaFoldDB" id="Q3A6Z1"/>